<dbReference type="SUPFAM" id="SSF52540">
    <property type="entry name" value="P-loop containing nucleoside triphosphate hydrolases"/>
    <property type="match status" value="1"/>
</dbReference>
<feature type="binding site" evidence="13">
    <location>
        <begin position="59"/>
        <end position="66"/>
    </location>
    <ligand>
        <name>ATP</name>
        <dbReference type="ChEBI" id="CHEBI:30616"/>
    </ligand>
</feature>
<keyword evidence="15" id="KW-1185">Reference proteome</keyword>
<dbReference type="InterPro" id="IPR027417">
    <property type="entry name" value="P-loop_NTPase"/>
</dbReference>
<dbReference type="PANTHER" id="PTHR42724:SF1">
    <property type="entry name" value="TETRAACYLDISACCHARIDE 4'-KINASE, MITOCHONDRIAL-RELATED"/>
    <property type="match status" value="1"/>
</dbReference>
<evidence type="ECO:0000256" key="5">
    <source>
        <dbReference type="ARBA" id="ARBA00022516"/>
    </source>
</evidence>
<dbReference type="UniPathway" id="UPA00359">
    <property type="reaction ID" value="UER00482"/>
</dbReference>
<evidence type="ECO:0000256" key="6">
    <source>
        <dbReference type="ARBA" id="ARBA00022556"/>
    </source>
</evidence>
<evidence type="ECO:0000256" key="3">
    <source>
        <dbReference type="ARBA" id="ARBA00012071"/>
    </source>
</evidence>
<dbReference type="GO" id="GO:0005524">
    <property type="term" value="F:ATP binding"/>
    <property type="evidence" value="ECO:0007669"/>
    <property type="project" value="UniProtKB-UniRule"/>
</dbReference>
<dbReference type="PANTHER" id="PTHR42724">
    <property type="entry name" value="TETRAACYLDISACCHARIDE 4'-KINASE"/>
    <property type="match status" value="1"/>
</dbReference>
<accession>A0A4R3MX43</accession>
<gene>
    <name evidence="13" type="primary">lpxK</name>
    <name evidence="14" type="ORF">EDC35_10412</name>
</gene>
<dbReference type="GO" id="GO:0005886">
    <property type="term" value="C:plasma membrane"/>
    <property type="evidence" value="ECO:0007669"/>
    <property type="project" value="TreeGrafter"/>
</dbReference>
<comment type="catalytic activity">
    <reaction evidence="13">
        <text>a lipid A disaccharide + ATP = a lipid IVA + ADP + H(+)</text>
        <dbReference type="Rhea" id="RHEA:67840"/>
        <dbReference type="ChEBI" id="CHEBI:15378"/>
        <dbReference type="ChEBI" id="CHEBI:30616"/>
        <dbReference type="ChEBI" id="CHEBI:176343"/>
        <dbReference type="ChEBI" id="CHEBI:176425"/>
        <dbReference type="ChEBI" id="CHEBI:456216"/>
        <dbReference type="EC" id="2.7.1.130"/>
    </reaction>
</comment>
<dbReference type="NCBIfam" id="TIGR00682">
    <property type="entry name" value="lpxK"/>
    <property type="match status" value="1"/>
</dbReference>
<dbReference type="OrthoDB" id="9766423at2"/>
<keyword evidence="7 13" id="KW-0808">Transferase</keyword>
<dbReference type="EC" id="2.7.1.130" evidence="3 13"/>
<keyword evidence="6 13" id="KW-0441">Lipid A biosynthesis</keyword>
<evidence type="ECO:0000256" key="7">
    <source>
        <dbReference type="ARBA" id="ARBA00022679"/>
    </source>
</evidence>
<sequence>MILDPAPIWYGHRHPLALLLLPLSWLYCAVVRLRQIAYRRGWLTCHRLPVPVIVVGNLTVGGTGKTPLVLRLAALLRERGWTPGILTRGYGGGAAQWPQRVQIDSDPALIGDEPLLLARRSGCMVVAGPDRVAAGRLALGVGCDILLTDDGLQHWRLARDLEILLVDGERGFGNGHCLPAGPLREPASRLTRVDLVLYHGGSGHEHAMRLVPGAAVNLAHPDLTRPLADFRGERVQAVAGIGNPGRFFALLREAGLDIEPHPYPDHHRFSASDLARWSDAPVLMTEKDAVKCASFGGDRHWFLPVEAVLDDRFLERFFSQLSGLTHD</sequence>
<dbReference type="InterPro" id="IPR003758">
    <property type="entry name" value="LpxK"/>
</dbReference>
<comment type="similarity">
    <text evidence="13">Belongs to the LpxK family.</text>
</comment>
<organism evidence="14 15">
    <name type="scientific">Thiobaca trueperi</name>
    <dbReference type="NCBI Taxonomy" id="127458"/>
    <lineage>
        <taxon>Bacteria</taxon>
        <taxon>Pseudomonadati</taxon>
        <taxon>Pseudomonadota</taxon>
        <taxon>Gammaproteobacteria</taxon>
        <taxon>Chromatiales</taxon>
        <taxon>Chromatiaceae</taxon>
        <taxon>Thiobaca</taxon>
    </lineage>
</organism>
<evidence type="ECO:0000256" key="1">
    <source>
        <dbReference type="ARBA" id="ARBA00002274"/>
    </source>
</evidence>
<dbReference type="EMBL" id="SMAO01000004">
    <property type="protein sequence ID" value="TCT21160.1"/>
    <property type="molecule type" value="Genomic_DNA"/>
</dbReference>
<evidence type="ECO:0000256" key="13">
    <source>
        <dbReference type="HAMAP-Rule" id="MF_00409"/>
    </source>
</evidence>
<evidence type="ECO:0000256" key="12">
    <source>
        <dbReference type="ARBA" id="ARBA00029757"/>
    </source>
</evidence>
<dbReference type="HAMAP" id="MF_00409">
    <property type="entry name" value="LpxK"/>
    <property type="match status" value="1"/>
</dbReference>
<dbReference type="GO" id="GO:0009245">
    <property type="term" value="P:lipid A biosynthetic process"/>
    <property type="evidence" value="ECO:0007669"/>
    <property type="project" value="UniProtKB-UniRule"/>
</dbReference>
<name>A0A4R3MX43_9GAMM</name>
<dbReference type="AlphaFoldDB" id="A0A4R3MX43"/>
<protein>
    <recommendedName>
        <fullName evidence="4 13">Tetraacyldisaccharide 4'-kinase</fullName>
        <ecNumber evidence="3 13">2.7.1.130</ecNumber>
    </recommendedName>
    <alternativeName>
        <fullName evidence="12 13">Lipid A 4'-kinase</fullName>
    </alternativeName>
</protein>
<dbReference type="Pfam" id="PF02606">
    <property type="entry name" value="LpxK"/>
    <property type="match status" value="1"/>
</dbReference>
<reference evidence="14 15" key="1">
    <citation type="submission" date="2019-03" db="EMBL/GenBank/DDBJ databases">
        <title>Genomic Encyclopedia of Type Strains, Phase IV (KMG-IV): sequencing the most valuable type-strain genomes for metagenomic binning, comparative biology and taxonomic classification.</title>
        <authorList>
            <person name="Goeker M."/>
        </authorList>
    </citation>
    <scope>NUCLEOTIDE SEQUENCE [LARGE SCALE GENOMIC DNA]</scope>
    <source>
        <strain evidence="14 15">DSM 13587</strain>
    </source>
</reference>
<evidence type="ECO:0000313" key="14">
    <source>
        <dbReference type="EMBL" id="TCT21160.1"/>
    </source>
</evidence>
<proteinExistence type="inferred from homology"/>
<keyword evidence="10 13" id="KW-0067">ATP-binding</keyword>
<evidence type="ECO:0000256" key="2">
    <source>
        <dbReference type="ARBA" id="ARBA00004870"/>
    </source>
</evidence>
<keyword evidence="11 13" id="KW-0443">Lipid metabolism</keyword>
<comment type="pathway">
    <text evidence="2 13">Glycolipid biosynthesis; lipid IV(A) biosynthesis; lipid IV(A) from (3R)-3-hydroxytetradecanoyl-[acyl-carrier-protein] and UDP-N-acetyl-alpha-D-glucosamine: step 6/6.</text>
</comment>
<evidence type="ECO:0000313" key="15">
    <source>
        <dbReference type="Proteomes" id="UP000295717"/>
    </source>
</evidence>
<comment type="function">
    <text evidence="1 13">Transfers the gamma-phosphate of ATP to the 4'-position of a tetraacyldisaccharide 1-phosphate intermediate (termed DS-1-P) to form tetraacyldisaccharide 1,4'-bis-phosphate (lipid IVA).</text>
</comment>
<dbReference type="RefSeq" id="WP_132976779.1">
    <property type="nucleotide sequence ID" value="NZ_SMAO01000004.1"/>
</dbReference>
<evidence type="ECO:0000256" key="8">
    <source>
        <dbReference type="ARBA" id="ARBA00022741"/>
    </source>
</evidence>
<evidence type="ECO:0000256" key="9">
    <source>
        <dbReference type="ARBA" id="ARBA00022777"/>
    </source>
</evidence>
<dbReference type="GO" id="GO:0009029">
    <property type="term" value="F:lipid-A 4'-kinase activity"/>
    <property type="evidence" value="ECO:0007669"/>
    <property type="project" value="UniProtKB-UniRule"/>
</dbReference>
<comment type="caution">
    <text evidence="14">The sequence shown here is derived from an EMBL/GenBank/DDBJ whole genome shotgun (WGS) entry which is preliminary data.</text>
</comment>
<evidence type="ECO:0000256" key="11">
    <source>
        <dbReference type="ARBA" id="ARBA00023098"/>
    </source>
</evidence>
<keyword evidence="9 13" id="KW-0418">Kinase</keyword>
<evidence type="ECO:0000256" key="10">
    <source>
        <dbReference type="ARBA" id="ARBA00022840"/>
    </source>
</evidence>
<dbReference type="Proteomes" id="UP000295717">
    <property type="component" value="Unassembled WGS sequence"/>
</dbReference>
<keyword evidence="8 13" id="KW-0547">Nucleotide-binding</keyword>
<dbReference type="GO" id="GO:0009244">
    <property type="term" value="P:lipopolysaccharide core region biosynthetic process"/>
    <property type="evidence" value="ECO:0007669"/>
    <property type="project" value="TreeGrafter"/>
</dbReference>
<keyword evidence="5 13" id="KW-0444">Lipid biosynthesis</keyword>
<evidence type="ECO:0000256" key="4">
    <source>
        <dbReference type="ARBA" id="ARBA00016436"/>
    </source>
</evidence>